<dbReference type="AlphaFoldDB" id="A0A1B6F215"/>
<accession>A0A1B6F215</accession>
<feature type="compositionally biased region" description="Basic and acidic residues" evidence="2">
    <location>
        <begin position="24"/>
        <end position="44"/>
    </location>
</feature>
<dbReference type="PANTHER" id="PTHR15657">
    <property type="entry name" value="THYROID TRANSCRIPTION FACTOR 1-ASSOCIATED PROTEIN 26"/>
    <property type="match status" value="1"/>
</dbReference>
<dbReference type="Pfam" id="PF08524">
    <property type="entry name" value="rRNA_processing"/>
    <property type="match status" value="1"/>
</dbReference>
<evidence type="ECO:0008006" key="4">
    <source>
        <dbReference type="Google" id="ProtNLM"/>
    </source>
</evidence>
<evidence type="ECO:0000256" key="1">
    <source>
        <dbReference type="SAM" id="Coils"/>
    </source>
</evidence>
<reference evidence="3" key="1">
    <citation type="submission" date="2015-11" db="EMBL/GenBank/DDBJ databases">
        <title>De novo transcriptome assembly of four potential Pierce s Disease insect vectors from Arizona vineyards.</title>
        <authorList>
            <person name="Tassone E.E."/>
        </authorList>
    </citation>
    <scope>NUCLEOTIDE SEQUENCE</scope>
</reference>
<sequence>MDPSTTKFKSRNDNQFRFGQIPENSRKRQYKNDGQHGIKQELKGKKMHTKSFNSSAPDSRVKFKKHSSTFRLAVEEYNNKKLEIQKRKEEIKHRKEETKQALQRYKEIKAIKMKTLSRKTKKGQPVMKYRMQNLLERIQNGLK</sequence>
<dbReference type="PANTHER" id="PTHR15657:SF1">
    <property type="entry name" value="THYROID TRANSCRIPTION FACTOR 1-ASSOCIATED PROTEIN 26"/>
    <property type="match status" value="1"/>
</dbReference>
<keyword evidence="1" id="KW-0175">Coiled coil</keyword>
<evidence type="ECO:0000256" key="2">
    <source>
        <dbReference type="SAM" id="MobiDB-lite"/>
    </source>
</evidence>
<feature type="coiled-coil region" evidence="1">
    <location>
        <begin position="74"/>
        <end position="108"/>
    </location>
</feature>
<dbReference type="GO" id="GO:0005634">
    <property type="term" value="C:nucleus"/>
    <property type="evidence" value="ECO:0007669"/>
    <property type="project" value="TreeGrafter"/>
</dbReference>
<feature type="region of interest" description="Disordered" evidence="2">
    <location>
        <begin position="1"/>
        <end position="60"/>
    </location>
</feature>
<feature type="compositionally biased region" description="Polar residues" evidence="2">
    <location>
        <begin position="1"/>
        <end position="17"/>
    </location>
</feature>
<gene>
    <name evidence="3" type="ORF">g.24146</name>
</gene>
<dbReference type="InterPro" id="IPR013730">
    <property type="entry name" value="Fyv7/TAP26"/>
</dbReference>
<proteinExistence type="predicted"/>
<protein>
    <recommendedName>
        <fullName evidence="4">rRNA-processing protein FYV7</fullName>
    </recommendedName>
</protein>
<dbReference type="EMBL" id="GECZ01025856">
    <property type="protein sequence ID" value="JAS43913.1"/>
    <property type="molecule type" value="Transcribed_RNA"/>
</dbReference>
<name>A0A1B6F215_9HEMI</name>
<evidence type="ECO:0000313" key="3">
    <source>
        <dbReference type="EMBL" id="JAS43913.1"/>
    </source>
</evidence>
<organism evidence="3">
    <name type="scientific">Cuerna arida</name>
    <dbReference type="NCBI Taxonomy" id="1464854"/>
    <lineage>
        <taxon>Eukaryota</taxon>
        <taxon>Metazoa</taxon>
        <taxon>Ecdysozoa</taxon>
        <taxon>Arthropoda</taxon>
        <taxon>Hexapoda</taxon>
        <taxon>Insecta</taxon>
        <taxon>Pterygota</taxon>
        <taxon>Neoptera</taxon>
        <taxon>Paraneoptera</taxon>
        <taxon>Hemiptera</taxon>
        <taxon>Auchenorrhyncha</taxon>
        <taxon>Membracoidea</taxon>
        <taxon>Cicadellidae</taxon>
        <taxon>Cicadellinae</taxon>
        <taxon>Proconiini</taxon>
        <taxon>Cuerna</taxon>
    </lineage>
</organism>